<dbReference type="AlphaFoldDB" id="A0A6A0AGS3"/>
<gene>
    <name evidence="1" type="ORF">HaLaN_31070</name>
</gene>
<evidence type="ECO:0000313" key="1">
    <source>
        <dbReference type="EMBL" id="GFH31936.1"/>
    </source>
</evidence>
<comment type="caution">
    <text evidence="1">The sequence shown here is derived from an EMBL/GenBank/DDBJ whole genome shotgun (WGS) entry which is preliminary data.</text>
</comment>
<sequence>WFVASEQVDNVRGVERSFRISVEYRMPVK</sequence>
<accession>A0A6A0AGS3</accession>
<proteinExistence type="predicted"/>
<reference evidence="1 2" key="1">
    <citation type="submission" date="2020-02" db="EMBL/GenBank/DDBJ databases">
        <title>Draft genome sequence of Haematococcus lacustris strain NIES-144.</title>
        <authorList>
            <person name="Morimoto D."/>
            <person name="Nakagawa S."/>
            <person name="Yoshida T."/>
            <person name="Sawayama S."/>
        </authorList>
    </citation>
    <scope>NUCLEOTIDE SEQUENCE [LARGE SCALE GENOMIC DNA]</scope>
    <source>
        <strain evidence="1 2">NIES-144</strain>
    </source>
</reference>
<evidence type="ECO:0000313" key="2">
    <source>
        <dbReference type="Proteomes" id="UP000485058"/>
    </source>
</evidence>
<protein>
    <submittedName>
        <fullName evidence="1">Uncharacterized protein</fullName>
    </submittedName>
</protein>
<dbReference type="EMBL" id="BLLF01006085">
    <property type="protein sequence ID" value="GFH31936.1"/>
    <property type="molecule type" value="Genomic_DNA"/>
</dbReference>
<feature type="non-terminal residue" evidence="1">
    <location>
        <position position="29"/>
    </location>
</feature>
<name>A0A6A0AGS3_HAELA</name>
<feature type="non-terminal residue" evidence="1">
    <location>
        <position position="1"/>
    </location>
</feature>
<dbReference type="Proteomes" id="UP000485058">
    <property type="component" value="Unassembled WGS sequence"/>
</dbReference>
<keyword evidence="2" id="KW-1185">Reference proteome</keyword>
<organism evidence="1 2">
    <name type="scientific">Haematococcus lacustris</name>
    <name type="common">Green alga</name>
    <name type="synonym">Haematococcus pluvialis</name>
    <dbReference type="NCBI Taxonomy" id="44745"/>
    <lineage>
        <taxon>Eukaryota</taxon>
        <taxon>Viridiplantae</taxon>
        <taxon>Chlorophyta</taxon>
        <taxon>core chlorophytes</taxon>
        <taxon>Chlorophyceae</taxon>
        <taxon>CS clade</taxon>
        <taxon>Chlamydomonadales</taxon>
        <taxon>Haematococcaceae</taxon>
        <taxon>Haematococcus</taxon>
    </lineage>
</organism>